<comment type="caution">
    <text evidence="5">The sequence shown here is derived from an EMBL/GenBank/DDBJ whole genome shotgun (WGS) entry which is preliminary data.</text>
</comment>
<reference evidence="5 6" key="1">
    <citation type="submission" date="2020-08" db="EMBL/GenBank/DDBJ databases">
        <title>Novel species isolated from subtropical streams in China.</title>
        <authorList>
            <person name="Lu H."/>
        </authorList>
    </citation>
    <scope>NUCLEOTIDE SEQUENCE [LARGE SCALE GENOMIC DNA]</scope>
    <source>
        <strain evidence="5 6">CY18W</strain>
    </source>
</reference>
<dbReference type="Pfam" id="PF02630">
    <property type="entry name" value="SCO1-SenC"/>
    <property type="match status" value="2"/>
</dbReference>
<feature type="signal peptide" evidence="3">
    <location>
        <begin position="1"/>
        <end position="39"/>
    </location>
</feature>
<evidence type="ECO:0000313" key="5">
    <source>
        <dbReference type="EMBL" id="MBC3917147.1"/>
    </source>
</evidence>
<proteinExistence type="inferred from homology"/>
<dbReference type="PROSITE" id="PS51352">
    <property type="entry name" value="THIOREDOXIN_2"/>
    <property type="match status" value="2"/>
</dbReference>
<protein>
    <submittedName>
        <fullName evidence="5">SCO family protein</fullName>
    </submittedName>
</protein>
<sequence length="359" mass="39200">MNMKQMMKDLPGMINQALRFIACYSLWLLLSFASSSAQAAMRPIPDAQLINQDGKNLSFYRDLVQGKTAVVNFIFTSCTMICPTQTATLRQVQRDLGTRVGRDVVFISVSIDPNTDQPARLKAFAQQFEVGPGWQFLTGNKTVIDKLLRSLNAGVGDKSNHSGLVLVINEKKNAWQQLASLPDAKLILNTVEQVAGPDPALQTANGRYFPNVPLQTQDGKTVHFFDDVMKDKVVLINFIFTSCPGICSPMTANLAKVQPLLDSRVQMVSITVDPETDTPKVLKEFASKFQVRPGWLFLTGSAENIATVAQKLGGSGVDKDAHSAVLLAGNMQTGDWKKLHATARPEDIAVAVGKLLPAR</sequence>
<keyword evidence="3" id="KW-0732">Signal</keyword>
<dbReference type="PANTHER" id="PTHR12151:SF25">
    <property type="entry name" value="LINALOOL DEHYDRATASE_ISOMERASE DOMAIN-CONTAINING PROTEIN"/>
    <property type="match status" value="1"/>
</dbReference>
<dbReference type="InterPro" id="IPR013766">
    <property type="entry name" value="Thioredoxin_domain"/>
</dbReference>
<keyword evidence="6" id="KW-1185">Reference proteome</keyword>
<accession>A0ABR6ZMP1</accession>
<dbReference type="EMBL" id="JACOGF010000003">
    <property type="protein sequence ID" value="MBC3917147.1"/>
    <property type="molecule type" value="Genomic_DNA"/>
</dbReference>
<dbReference type="CDD" id="cd02968">
    <property type="entry name" value="SCO"/>
    <property type="match status" value="2"/>
</dbReference>
<gene>
    <name evidence="5" type="ORF">H8L32_06645</name>
</gene>
<dbReference type="SUPFAM" id="SSF52833">
    <property type="entry name" value="Thioredoxin-like"/>
    <property type="match status" value="2"/>
</dbReference>
<organism evidence="5 6">
    <name type="scientific">Undibacterium hunanense</name>
    <dbReference type="NCBI Taxonomy" id="2762292"/>
    <lineage>
        <taxon>Bacteria</taxon>
        <taxon>Pseudomonadati</taxon>
        <taxon>Pseudomonadota</taxon>
        <taxon>Betaproteobacteria</taxon>
        <taxon>Burkholderiales</taxon>
        <taxon>Oxalobacteraceae</taxon>
        <taxon>Undibacterium</taxon>
    </lineage>
</organism>
<evidence type="ECO:0000256" key="2">
    <source>
        <dbReference type="ARBA" id="ARBA00023008"/>
    </source>
</evidence>
<dbReference type="InterPro" id="IPR036249">
    <property type="entry name" value="Thioredoxin-like_sf"/>
</dbReference>
<dbReference type="Gene3D" id="3.40.30.10">
    <property type="entry name" value="Glutaredoxin"/>
    <property type="match status" value="2"/>
</dbReference>
<dbReference type="Proteomes" id="UP000650424">
    <property type="component" value="Unassembled WGS sequence"/>
</dbReference>
<dbReference type="InterPro" id="IPR003782">
    <property type="entry name" value="SCO1/SenC"/>
</dbReference>
<name>A0ABR6ZMP1_9BURK</name>
<feature type="domain" description="Thioredoxin" evidence="4">
    <location>
        <begin position="203"/>
        <end position="357"/>
    </location>
</feature>
<keyword evidence="2" id="KW-0186">Copper</keyword>
<evidence type="ECO:0000256" key="1">
    <source>
        <dbReference type="ARBA" id="ARBA00010996"/>
    </source>
</evidence>
<evidence type="ECO:0000256" key="3">
    <source>
        <dbReference type="SAM" id="SignalP"/>
    </source>
</evidence>
<feature type="chain" id="PRO_5047326932" evidence="3">
    <location>
        <begin position="40"/>
        <end position="359"/>
    </location>
</feature>
<feature type="domain" description="Thioredoxin" evidence="4">
    <location>
        <begin position="38"/>
        <end position="173"/>
    </location>
</feature>
<evidence type="ECO:0000259" key="4">
    <source>
        <dbReference type="PROSITE" id="PS51352"/>
    </source>
</evidence>
<evidence type="ECO:0000313" key="6">
    <source>
        <dbReference type="Proteomes" id="UP000650424"/>
    </source>
</evidence>
<comment type="similarity">
    <text evidence="1">Belongs to the SCO1/2 family.</text>
</comment>
<dbReference type="PANTHER" id="PTHR12151">
    <property type="entry name" value="ELECTRON TRANSPORT PROTIN SCO1/SENC FAMILY MEMBER"/>
    <property type="match status" value="1"/>
</dbReference>